<dbReference type="InterPro" id="IPR016032">
    <property type="entry name" value="Sig_transdc_resp-reg_C-effctor"/>
</dbReference>
<organism evidence="7 9">
    <name type="scientific">Eggerthella lenta</name>
    <name type="common">Eubacterium lentum</name>
    <dbReference type="NCBI Taxonomy" id="84112"/>
    <lineage>
        <taxon>Bacteria</taxon>
        <taxon>Bacillati</taxon>
        <taxon>Actinomycetota</taxon>
        <taxon>Coriobacteriia</taxon>
        <taxon>Eggerthellales</taxon>
        <taxon>Eggerthellaceae</taxon>
        <taxon>Eggerthella</taxon>
    </lineage>
</organism>
<dbReference type="InterPro" id="IPR000792">
    <property type="entry name" value="Tscrpt_reg_LuxR_C"/>
</dbReference>
<reference evidence="8 9" key="1">
    <citation type="journal article" date="2018" name="Elife">
        <title>Discovery and characterization of a prevalent human gut bacterial enzyme sufficient for the inactivation of a family of plant toxins.</title>
        <authorList>
            <person name="Koppel N."/>
            <person name="Bisanz J.E."/>
            <person name="Pandelia M.E."/>
            <person name="Turnbaugh P.J."/>
            <person name="Balskus E.P."/>
        </authorList>
    </citation>
    <scope>NUCLEOTIDE SEQUENCE [LARGE SCALE GENOMIC DNA]</scope>
    <source>
        <strain evidence="7 9">FAA1-1-60AUCSF</strain>
        <strain evidence="6 8">MR1 #12</strain>
    </source>
</reference>
<evidence type="ECO:0000256" key="4">
    <source>
        <dbReference type="SAM" id="Phobius"/>
    </source>
</evidence>
<dbReference type="SMART" id="SM00421">
    <property type="entry name" value="HTH_LUXR"/>
    <property type="match status" value="1"/>
</dbReference>
<feature type="transmembrane region" description="Helical" evidence="4">
    <location>
        <begin position="370"/>
        <end position="393"/>
    </location>
</feature>
<gene>
    <name evidence="7" type="ORF">C1871_15700</name>
    <name evidence="6" type="ORF">C1872_15265</name>
</gene>
<dbReference type="Gene3D" id="1.10.10.10">
    <property type="entry name" value="Winged helix-like DNA-binding domain superfamily/Winged helix DNA-binding domain"/>
    <property type="match status" value="1"/>
</dbReference>
<dbReference type="AlphaFoldDB" id="A0A369N3J1"/>
<dbReference type="GO" id="GO:0006355">
    <property type="term" value="P:regulation of DNA-templated transcription"/>
    <property type="evidence" value="ECO:0007669"/>
    <property type="project" value="InterPro"/>
</dbReference>
<dbReference type="EMBL" id="PPTY01000070">
    <property type="protein sequence ID" value="RDB80315.1"/>
    <property type="molecule type" value="Genomic_DNA"/>
</dbReference>
<feature type="transmembrane region" description="Helical" evidence="4">
    <location>
        <begin position="240"/>
        <end position="261"/>
    </location>
</feature>
<dbReference type="SUPFAM" id="SSF46894">
    <property type="entry name" value="C-terminal effector domain of the bipartite response regulators"/>
    <property type="match status" value="1"/>
</dbReference>
<dbReference type="Pfam" id="PF00196">
    <property type="entry name" value="GerE"/>
    <property type="match status" value="1"/>
</dbReference>
<name>A0A369N3J1_EGGLN</name>
<evidence type="ECO:0000313" key="8">
    <source>
        <dbReference type="Proteomes" id="UP000253752"/>
    </source>
</evidence>
<feature type="transmembrane region" description="Helical" evidence="4">
    <location>
        <begin position="312"/>
        <end position="331"/>
    </location>
</feature>
<proteinExistence type="predicted"/>
<dbReference type="PANTHER" id="PTHR44688:SF16">
    <property type="entry name" value="DNA-BINDING TRANSCRIPTIONAL ACTIVATOR DEVR_DOSR"/>
    <property type="match status" value="1"/>
</dbReference>
<dbReference type="Proteomes" id="UP000253752">
    <property type="component" value="Unassembled WGS sequence"/>
</dbReference>
<dbReference type="InterPro" id="IPR036388">
    <property type="entry name" value="WH-like_DNA-bd_sf"/>
</dbReference>
<dbReference type="PROSITE" id="PS50043">
    <property type="entry name" value="HTH_LUXR_2"/>
    <property type="match status" value="1"/>
</dbReference>
<feature type="transmembrane region" description="Helical" evidence="4">
    <location>
        <begin position="23"/>
        <end position="47"/>
    </location>
</feature>
<evidence type="ECO:0000256" key="2">
    <source>
        <dbReference type="ARBA" id="ARBA00023125"/>
    </source>
</evidence>
<protein>
    <submittedName>
        <fullName evidence="7">LuxR family transcriptional regulator</fullName>
    </submittedName>
</protein>
<dbReference type="GO" id="GO:0003677">
    <property type="term" value="F:DNA binding"/>
    <property type="evidence" value="ECO:0007669"/>
    <property type="project" value="UniProtKB-KW"/>
</dbReference>
<feature type="transmembrane region" description="Helical" evidence="4">
    <location>
        <begin position="337"/>
        <end position="358"/>
    </location>
</feature>
<evidence type="ECO:0000259" key="5">
    <source>
        <dbReference type="PROSITE" id="PS50043"/>
    </source>
</evidence>
<accession>A0A369N3J1</accession>
<dbReference type="RefSeq" id="WP_015760022.1">
    <property type="nucleotide sequence ID" value="NZ_AP031442.1"/>
</dbReference>
<feature type="transmembrane region" description="Helical" evidence="4">
    <location>
        <begin position="67"/>
        <end position="88"/>
    </location>
</feature>
<feature type="transmembrane region" description="Helical" evidence="4">
    <location>
        <begin position="155"/>
        <end position="175"/>
    </location>
</feature>
<sequence>MPALRRSIQSSARELARVIARDGAASFVLAVVGLACCFVFCSMGSSVETVAMRSSELFAPSGQADALPTFAVTAGSLAAYALFGWAPLRAVDRVRGSMPVYAVCCVALAAVYAVTSLPVLSDASGARALLLVLRGFLGVTTLVSWFALLGDRPRLFQVSAIAVAFAATALADLAFLALQAAVGFALLVALPLLSLGAYRVVARKRSGAGAAAAAPAGAASAAAVGDAEPSRAASGGVARVLGSPILFCLLAGAVLGCIQGVGADLVLAHEQLAGGYVANNLLVAAALAIAAALVGGGAAFAHDGDDARLLAYARLTVIVALVLALCLANVLMMSGTFVSLTAAKLIGALLLAYAWFAACARPGARAVRALTRMLVCWQVAAALLQAAVMAMAGEGPVQVVNVIVVILLGAVLVMQLFPLFLSSRPATFPTGPSNGQTRSQALSISADEADLALVERFADEYGLTPRERELLGFFAQGYSVAYASEQLVLSPYTVRTHLRNIYVKTDTHSRDDLLALLKTY</sequence>
<comment type="caution">
    <text evidence="7">The sequence shown here is derived from an EMBL/GenBank/DDBJ whole genome shotgun (WGS) entry which is preliminary data.</text>
</comment>
<feature type="transmembrane region" description="Helical" evidence="4">
    <location>
        <begin position="126"/>
        <end position="148"/>
    </location>
</feature>
<feature type="transmembrane region" description="Helical" evidence="4">
    <location>
        <begin position="100"/>
        <end position="120"/>
    </location>
</feature>
<feature type="transmembrane region" description="Helical" evidence="4">
    <location>
        <begin position="399"/>
        <end position="421"/>
    </location>
</feature>
<keyword evidence="3" id="KW-0804">Transcription</keyword>
<feature type="domain" description="HTH luxR-type" evidence="5">
    <location>
        <begin position="456"/>
        <end position="520"/>
    </location>
</feature>
<evidence type="ECO:0000256" key="1">
    <source>
        <dbReference type="ARBA" id="ARBA00023015"/>
    </source>
</evidence>
<feature type="transmembrane region" description="Helical" evidence="4">
    <location>
        <begin position="281"/>
        <end position="300"/>
    </location>
</feature>
<dbReference type="PANTHER" id="PTHR44688">
    <property type="entry name" value="DNA-BINDING TRANSCRIPTIONAL ACTIVATOR DEVR_DOSR"/>
    <property type="match status" value="1"/>
</dbReference>
<feature type="transmembrane region" description="Helical" evidence="4">
    <location>
        <begin position="181"/>
        <end position="201"/>
    </location>
</feature>
<keyword evidence="4" id="KW-1133">Transmembrane helix</keyword>
<evidence type="ECO:0000313" key="6">
    <source>
        <dbReference type="EMBL" id="RDB74408.1"/>
    </source>
</evidence>
<keyword evidence="2" id="KW-0238">DNA-binding</keyword>
<dbReference type="CDD" id="cd06170">
    <property type="entry name" value="LuxR_C_like"/>
    <property type="match status" value="1"/>
</dbReference>
<evidence type="ECO:0000313" key="7">
    <source>
        <dbReference type="EMBL" id="RDB80315.1"/>
    </source>
</evidence>
<evidence type="ECO:0000256" key="3">
    <source>
        <dbReference type="ARBA" id="ARBA00023163"/>
    </source>
</evidence>
<evidence type="ECO:0000313" key="9">
    <source>
        <dbReference type="Proteomes" id="UP000253857"/>
    </source>
</evidence>
<dbReference type="Proteomes" id="UP000253857">
    <property type="component" value="Unassembled WGS sequence"/>
</dbReference>
<keyword evidence="1" id="KW-0805">Transcription regulation</keyword>
<keyword evidence="4" id="KW-0812">Transmembrane</keyword>
<keyword evidence="4" id="KW-0472">Membrane</keyword>
<dbReference type="EMBL" id="PPTX01000039">
    <property type="protein sequence ID" value="RDB74408.1"/>
    <property type="molecule type" value="Genomic_DNA"/>
</dbReference>
<dbReference type="PRINTS" id="PR00038">
    <property type="entry name" value="HTHLUXR"/>
</dbReference>